<dbReference type="OrthoDB" id="1049662at2"/>
<dbReference type="CDD" id="cd12190">
    <property type="entry name" value="Bacova_04320_like"/>
    <property type="match status" value="1"/>
</dbReference>
<organism evidence="3 4">
    <name type="scientific">Prevotella amnii DNF00058</name>
    <dbReference type="NCBI Taxonomy" id="1401066"/>
    <lineage>
        <taxon>Bacteria</taxon>
        <taxon>Pseudomonadati</taxon>
        <taxon>Bacteroidota</taxon>
        <taxon>Bacteroidia</taxon>
        <taxon>Bacteroidales</taxon>
        <taxon>Prevotellaceae</taxon>
        <taxon>Prevotella</taxon>
    </lineage>
</organism>
<evidence type="ECO:0000313" key="3">
    <source>
        <dbReference type="EMBL" id="KGF51871.1"/>
    </source>
</evidence>
<accession>A0A096AYT6</accession>
<dbReference type="Pfam" id="PF14730">
    <property type="entry name" value="DUF4468"/>
    <property type="match status" value="1"/>
</dbReference>
<feature type="chain" id="PRO_5001925248" description="DUF4468 domain-containing protein" evidence="1">
    <location>
        <begin position="20"/>
        <end position="236"/>
    </location>
</feature>
<proteinExistence type="predicted"/>
<evidence type="ECO:0000313" key="4">
    <source>
        <dbReference type="Proteomes" id="UP000029614"/>
    </source>
</evidence>
<dbReference type="InterPro" id="IPR027823">
    <property type="entry name" value="DUF4468"/>
</dbReference>
<evidence type="ECO:0000259" key="2">
    <source>
        <dbReference type="Pfam" id="PF14730"/>
    </source>
</evidence>
<comment type="caution">
    <text evidence="3">The sequence shown here is derived from an EMBL/GenBank/DDBJ whole genome shotgun (WGS) entry which is preliminary data.</text>
</comment>
<feature type="domain" description="DUF4468" evidence="2">
    <location>
        <begin position="69"/>
        <end position="151"/>
    </location>
</feature>
<dbReference type="EMBL" id="JRNU01000021">
    <property type="protein sequence ID" value="KGF51871.1"/>
    <property type="molecule type" value="Genomic_DNA"/>
</dbReference>
<name>A0A096AYT6_9BACT</name>
<dbReference type="Gene3D" id="3.30.530.80">
    <property type="match status" value="1"/>
</dbReference>
<evidence type="ECO:0000256" key="1">
    <source>
        <dbReference type="SAM" id="SignalP"/>
    </source>
</evidence>
<reference evidence="3 4" key="1">
    <citation type="submission" date="2014-07" db="EMBL/GenBank/DDBJ databases">
        <authorList>
            <person name="McCorrison J."/>
            <person name="Sanka R."/>
            <person name="Torralba M."/>
            <person name="Gillis M."/>
            <person name="Haft D.H."/>
            <person name="Methe B."/>
            <person name="Sutton G."/>
            <person name="Nelson K.E."/>
        </authorList>
    </citation>
    <scope>NUCLEOTIDE SEQUENCE [LARGE SCALE GENOMIC DNA]</scope>
    <source>
        <strain evidence="3 4">DNF00058</strain>
    </source>
</reference>
<dbReference type="RefSeq" id="WP_036855492.1">
    <property type="nucleotide sequence ID" value="NZ_JRNU01000021.1"/>
</dbReference>
<dbReference type="AlphaFoldDB" id="A0A096AYT6"/>
<sequence>MKKLLLMIALVMATVCANAQIMRLDELEKYAKEKYGGEWTEDGEVEWTEAAEKISKNVELDKNKAMTFVQIIPCGGQTAKQLYINLNYWFTATFNDANSVIKLNDKENGVIIASGYMANIAEHVGGMNSYNVSIRPVIRVDIKDGKIRVTYSIDHYDVTMLEGGGIMAALFAVIPERIEQKWLLDQCYPFAKKDTHQAKITSSKAFVMSYAYSNVLLDKIEEAAKHGLVGNENDNW</sequence>
<gene>
    <name evidence="3" type="ORF">HMPREF9302_05575</name>
</gene>
<protein>
    <recommendedName>
        <fullName evidence="2">DUF4468 domain-containing protein</fullName>
    </recommendedName>
</protein>
<keyword evidence="1" id="KW-0732">Signal</keyword>
<feature type="signal peptide" evidence="1">
    <location>
        <begin position="1"/>
        <end position="19"/>
    </location>
</feature>
<dbReference type="Proteomes" id="UP000029614">
    <property type="component" value="Unassembled WGS sequence"/>
</dbReference>
<keyword evidence="4" id="KW-1185">Reference proteome</keyword>